<organism evidence="1">
    <name type="scientific">marine metagenome</name>
    <dbReference type="NCBI Taxonomy" id="408172"/>
    <lineage>
        <taxon>unclassified sequences</taxon>
        <taxon>metagenomes</taxon>
        <taxon>ecological metagenomes</taxon>
    </lineage>
</organism>
<proteinExistence type="predicted"/>
<name>A0A382KYX5_9ZZZZ</name>
<sequence length="63" mass="7298">MAHPTGKWAEAEIRRDDIKDLMNKTLKLATMYSDLLAIKREGWENVLKAQLKKDAKEKEKQNG</sequence>
<gene>
    <name evidence="1" type="ORF">METZ01_LOCUS281577</name>
</gene>
<accession>A0A382KYX5</accession>
<dbReference type="EMBL" id="UINC01083223">
    <property type="protein sequence ID" value="SVC28723.1"/>
    <property type="molecule type" value="Genomic_DNA"/>
</dbReference>
<reference evidence="1" key="1">
    <citation type="submission" date="2018-05" db="EMBL/GenBank/DDBJ databases">
        <authorList>
            <person name="Lanie J.A."/>
            <person name="Ng W.-L."/>
            <person name="Kazmierczak K.M."/>
            <person name="Andrzejewski T.M."/>
            <person name="Davidsen T.M."/>
            <person name="Wayne K.J."/>
            <person name="Tettelin H."/>
            <person name="Glass J.I."/>
            <person name="Rusch D."/>
            <person name="Podicherti R."/>
            <person name="Tsui H.-C.T."/>
            <person name="Winkler M.E."/>
        </authorList>
    </citation>
    <scope>NUCLEOTIDE SEQUENCE</scope>
</reference>
<evidence type="ECO:0000313" key="1">
    <source>
        <dbReference type="EMBL" id="SVC28723.1"/>
    </source>
</evidence>
<dbReference type="AlphaFoldDB" id="A0A382KYX5"/>
<protein>
    <submittedName>
        <fullName evidence="1">Uncharacterized protein</fullName>
    </submittedName>
</protein>